<dbReference type="InterPro" id="IPR020353">
    <property type="entry name" value="Toxin_YafO"/>
</dbReference>
<proteinExistence type="predicted"/>
<name>A0A1H1NY85_9GAMM</name>
<sequence>MSGIIVEYHPRTFEEFFLEPLKDFPNLAEDLKADFFSYKAHGELPSTFGRDASYTQPYSAYKAHLMHIHLKLPPETFPENLPQDDRKCTRRKDAAIVYVQGELEENLYCILGVLYPNAHAKAREDKIMRYLARLAQEFRDAH</sequence>
<dbReference type="RefSeq" id="WP_090272346.1">
    <property type="nucleotide sequence ID" value="NZ_LT629748.1"/>
</dbReference>
<dbReference type="EMBL" id="LT629748">
    <property type="protein sequence ID" value="SDS03750.1"/>
    <property type="molecule type" value="Genomic_DNA"/>
</dbReference>
<dbReference type="STRING" id="797277.SAMN05216198_1038"/>
<accession>A0A1H1NY85</accession>
<dbReference type="OrthoDB" id="6195342at2"/>
<dbReference type="AlphaFoldDB" id="A0A1H1NY85"/>
<evidence type="ECO:0000313" key="2">
    <source>
        <dbReference type="Proteomes" id="UP000243426"/>
    </source>
</evidence>
<evidence type="ECO:0000313" key="1">
    <source>
        <dbReference type="EMBL" id="SDS03750.1"/>
    </source>
</evidence>
<protein>
    <submittedName>
        <fullName evidence="1">mRNA interferase YafO</fullName>
    </submittedName>
</protein>
<gene>
    <name evidence="1" type="ORF">SAMN05216198_1038</name>
</gene>
<organism evidence="1 2">
    <name type="scientific">Halopseudomonas litoralis</name>
    <dbReference type="NCBI Taxonomy" id="797277"/>
    <lineage>
        <taxon>Bacteria</taxon>
        <taxon>Pseudomonadati</taxon>
        <taxon>Pseudomonadota</taxon>
        <taxon>Gammaproteobacteria</taxon>
        <taxon>Pseudomonadales</taxon>
        <taxon>Pseudomonadaceae</taxon>
        <taxon>Halopseudomonas</taxon>
    </lineage>
</organism>
<dbReference type="Pfam" id="PF13957">
    <property type="entry name" value="YafO_toxin"/>
    <property type="match status" value="1"/>
</dbReference>
<keyword evidence="2" id="KW-1185">Reference proteome</keyword>
<reference evidence="2" key="1">
    <citation type="submission" date="2016-10" db="EMBL/GenBank/DDBJ databases">
        <authorList>
            <person name="Varghese N."/>
            <person name="Submissions S."/>
        </authorList>
    </citation>
    <scope>NUCLEOTIDE SEQUENCE [LARGE SCALE GENOMIC DNA]</scope>
    <source>
        <strain evidence="2">2SM5</strain>
    </source>
</reference>
<dbReference type="Proteomes" id="UP000243426">
    <property type="component" value="Chromosome I"/>
</dbReference>